<evidence type="ECO:0000259" key="8">
    <source>
        <dbReference type="PROSITE" id="PS50102"/>
    </source>
</evidence>
<dbReference type="InParanoid" id="A0A6L2QEH5"/>
<dbReference type="PANTHER" id="PTHR16105:SF0">
    <property type="entry name" value="RNA-BINDING REGION-CONTAINING PROTEIN 3"/>
    <property type="match status" value="1"/>
</dbReference>
<evidence type="ECO:0000256" key="3">
    <source>
        <dbReference type="ARBA" id="ARBA00022737"/>
    </source>
</evidence>
<dbReference type="AlphaFoldDB" id="A0A6L2QEH5"/>
<protein>
    <recommendedName>
        <fullName evidence="2">RNA-binding region-containing protein 3</fullName>
    </recommendedName>
</protein>
<keyword evidence="10" id="KW-1185">Reference proteome</keyword>
<organism evidence="9 10">
    <name type="scientific">Coptotermes formosanus</name>
    <name type="common">Formosan subterranean termite</name>
    <dbReference type="NCBI Taxonomy" id="36987"/>
    <lineage>
        <taxon>Eukaryota</taxon>
        <taxon>Metazoa</taxon>
        <taxon>Ecdysozoa</taxon>
        <taxon>Arthropoda</taxon>
        <taxon>Hexapoda</taxon>
        <taxon>Insecta</taxon>
        <taxon>Pterygota</taxon>
        <taxon>Neoptera</taxon>
        <taxon>Polyneoptera</taxon>
        <taxon>Dictyoptera</taxon>
        <taxon>Blattodea</taxon>
        <taxon>Blattoidea</taxon>
        <taxon>Termitoidae</taxon>
        <taxon>Rhinotermitidae</taxon>
        <taxon>Coptotermes</taxon>
    </lineage>
</organism>
<dbReference type="CDD" id="cd12238">
    <property type="entry name" value="RRM1_RBM40_like"/>
    <property type="match status" value="1"/>
</dbReference>
<evidence type="ECO:0000256" key="1">
    <source>
        <dbReference type="ARBA" id="ARBA00004123"/>
    </source>
</evidence>
<dbReference type="GO" id="GO:0097157">
    <property type="term" value="F:pre-mRNA intronic binding"/>
    <property type="evidence" value="ECO:0007669"/>
    <property type="project" value="TreeGrafter"/>
</dbReference>
<proteinExistence type="predicted"/>
<dbReference type="GO" id="GO:0000398">
    <property type="term" value="P:mRNA splicing, via spliceosome"/>
    <property type="evidence" value="ECO:0007669"/>
    <property type="project" value="TreeGrafter"/>
</dbReference>
<dbReference type="Gene3D" id="3.30.70.330">
    <property type="match status" value="1"/>
</dbReference>
<reference evidence="10" key="1">
    <citation type="submission" date="2020-01" db="EMBL/GenBank/DDBJ databases">
        <title>Draft genome sequence of the Termite Coptotermes fromosanus.</title>
        <authorList>
            <person name="Itakura S."/>
            <person name="Yosikawa Y."/>
            <person name="Umezawa K."/>
        </authorList>
    </citation>
    <scope>NUCLEOTIDE SEQUENCE [LARGE SCALE GENOMIC DNA]</scope>
</reference>
<dbReference type="Proteomes" id="UP000502823">
    <property type="component" value="Unassembled WGS sequence"/>
</dbReference>
<keyword evidence="4 6" id="KW-0694">RNA-binding</keyword>
<feature type="region of interest" description="Disordered" evidence="7">
    <location>
        <begin position="210"/>
        <end position="247"/>
    </location>
</feature>
<dbReference type="Pfam" id="PF00076">
    <property type="entry name" value="RRM_1"/>
    <property type="match status" value="1"/>
</dbReference>
<dbReference type="InterPro" id="IPR035979">
    <property type="entry name" value="RBD_domain_sf"/>
</dbReference>
<dbReference type="InterPro" id="IPR045164">
    <property type="entry name" value="RBM41/RNPC3"/>
</dbReference>
<feature type="compositionally biased region" description="Acidic residues" evidence="7">
    <location>
        <begin position="229"/>
        <end position="242"/>
    </location>
</feature>
<keyword evidence="5" id="KW-0539">Nucleus</keyword>
<evidence type="ECO:0000256" key="6">
    <source>
        <dbReference type="PROSITE-ProRule" id="PRU00176"/>
    </source>
</evidence>
<dbReference type="EMBL" id="BLKM01002316">
    <property type="protein sequence ID" value="GFG40627.1"/>
    <property type="molecule type" value="Genomic_DNA"/>
</dbReference>
<dbReference type="GO" id="GO:0005689">
    <property type="term" value="C:U12-type spliceosomal complex"/>
    <property type="evidence" value="ECO:0007669"/>
    <property type="project" value="TreeGrafter"/>
</dbReference>
<dbReference type="OrthoDB" id="448399at2759"/>
<evidence type="ECO:0000256" key="5">
    <source>
        <dbReference type="ARBA" id="ARBA00023242"/>
    </source>
</evidence>
<dbReference type="FunCoup" id="A0A6L2QEH5">
    <property type="interactions" value="805"/>
</dbReference>
<evidence type="ECO:0000313" key="9">
    <source>
        <dbReference type="EMBL" id="GFG40627.1"/>
    </source>
</evidence>
<dbReference type="GO" id="GO:0030626">
    <property type="term" value="F:U12 snRNA binding"/>
    <property type="evidence" value="ECO:0007669"/>
    <property type="project" value="TreeGrafter"/>
</dbReference>
<dbReference type="InterPro" id="IPR034147">
    <property type="entry name" value="RBM40_RRM1"/>
</dbReference>
<evidence type="ECO:0000256" key="7">
    <source>
        <dbReference type="SAM" id="MobiDB-lite"/>
    </source>
</evidence>
<dbReference type="InterPro" id="IPR000504">
    <property type="entry name" value="RRM_dom"/>
</dbReference>
<feature type="domain" description="RRM" evidence="8">
    <location>
        <begin position="5"/>
        <end position="80"/>
    </location>
</feature>
<name>A0A6L2QEH5_COPFO</name>
<comment type="subcellular location">
    <subcellularLocation>
        <location evidence="1">Nucleus</location>
    </subcellularLocation>
</comment>
<dbReference type="PANTHER" id="PTHR16105">
    <property type="entry name" value="RNA-BINDING REGION-CONTAINING PROTEIN 3"/>
    <property type="match status" value="1"/>
</dbReference>
<dbReference type="PROSITE" id="PS50102">
    <property type="entry name" value="RRM"/>
    <property type="match status" value="1"/>
</dbReference>
<evidence type="ECO:0000256" key="2">
    <source>
        <dbReference type="ARBA" id="ARBA00020364"/>
    </source>
</evidence>
<keyword evidence="3" id="KW-0677">Repeat</keyword>
<evidence type="ECO:0000313" key="10">
    <source>
        <dbReference type="Proteomes" id="UP000502823"/>
    </source>
</evidence>
<comment type="caution">
    <text evidence="9">The sequence shown here is derived from an EMBL/GenBank/DDBJ whole genome shotgun (WGS) entry which is preliminary data.</text>
</comment>
<accession>A0A6L2QEH5</accession>
<gene>
    <name evidence="9" type="ORF">Cfor_06664</name>
</gene>
<dbReference type="SUPFAM" id="SSF54928">
    <property type="entry name" value="RNA-binding domain, RBD"/>
    <property type="match status" value="1"/>
</dbReference>
<sequence>MGSTRTLLIRHLPPQFSSDEKEDLLKHFGAVHVKNLSSKIKKSSCVFARFESEAAATAALQRLHQLDILGYPLTVEYARGVTEDDSGLAQSPEWSNTMQLVKPRRQNHGTCCSFHETKEETENSHKHLQIFLHKLNTWNSPVNFTCPPPAHLKYQYPPPTPAVLHNISCTLASVPKFYTQVLHLMNKMNLPCPFQPMPFPKPETLSSSVPLHMTEGNPNVPQEPVETMELSEEEESELESDGEGQQLPADVIPAKRSLPHKPKKVKRPKFIKPVPAVMAPVVKSIKPEEVFEKVTCEPIQRKIELKFSTAPGGDGVVDMMDEHGTSPSGGFGLMFPVPKNGDDVESAKNTGITQEEETRGSTITAEELEANRISPKGKYNFFCDPIFGPS</sequence>
<evidence type="ECO:0000256" key="4">
    <source>
        <dbReference type="ARBA" id="ARBA00022884"/>
    </source>
</evidence>
<dbReference type="InterPro" id="IPR012677">
    <property type="entry name" value="Nucleotide-bd_a/b_plait_sf"/>
</dbReference>
<dbReference type="SMART" id="SM00360">
    <property type="entry name" value="RRM"/>
    <property type="match status" value="1"/>
</dbReference>